<sequence>MAAGIGTCRKEQKRSVICFLVSEGVKRIEVHRQMKVRYGDACLSQQQVYEWSRKFRNGVMSNLGVLPPTTNKENKQGMASFLITKIQEVLNRINAVPVSIRTSKYECIFLITAADQLSKCNGSKLKFLIYLCRLAR</sequence>
<dbReference type="EMBL" id="NEVH01020973">
    <property type="protein sequence ID" value="PNF20255.1"/>
    <property type="molecule type" value="Genomic_DNA"/>
</dbReference>
<feature type="domain" description="Mos1 transposase HTH" evidence="1">
    <location>
        <begin position="11"/>
        <end position="58"/>
    </location>
</feature>
<organism evidence="2 3">
    <name type="scientific">Cryptotermes secundus</name>
    <dbReference type="NCBI Taxonomy" id="105785"/>
    <lineage>
        <taxon>Eukaryota</taxon>
        <taxon>Metazoa</taxon>
        <taxon>Ecdysozoa</taxon>
        <taxon>Arthropoda</taxon>
        <taxon>Hexapoda</taxon>
        <taxon>Insecta</taxon>
        <taxon>Pterygota</taxon>
        <taxon>Neoptera</taxon>
        <taxon>Polyneoptera</taxon>
        <taxon>Dictyoptera</taxon>
        <taxon>Blattodea</taxon>
        <taxon>Blattoidea</taxon>
        <taxon>Termitoidae</taxon>
        <taxon>Kalotermitidae</taxon>
        <taxon>Cryptotermitinae</taxon>
        <taxon>Cryptotermes</taxon>
    </lineage>
</organism>
<dbReference type="OrthoDB" id="10017160at2759"/>
<evidence type="ECO:0000313" key="2">
    <source>
        <dbReference type="EMBL" id="PNF20255.1"/>
    </source>
</evidence>
<accession>A0A2J7PV88</accession>
<dbReference type="Gene3D" id="1.10.10.1450">
    <property type="match status" value="1"/>
</dbReference>
<dbReference type="Proteomes" id="UP000235965">
    <property type="component" value="Unassembled WGS sequence"/>
</dbReference>
<evidence type="ECO:0000259" key="1">
    <source>
        <dbReference type="Pfam" id="PF17906"/>
    </source>
</evidence>
<dbReference type="Pfam" id="PF17906">
    <property type="entry name" value="HTH_48"/>
    <property type="match status" value="1"/>
</dbReference>
<keyword evidence="3" id="KW-1185">Reference proteome</keyword>
<proteinExistence type="predicted"/>
<evidence type="ECO:0000313" key="3">
    <source>
        <dbReference type="Proteomes" id="UP000235965"/>
    </source>
</evidence>
<name>A0A2J7PV88_9NEOP</name>
<comment type="caution">
    <text evidence="2">The sequence shown here is derived from an EMBL/GenBank/DDBJ whole genome shotgun (WGS) entry which is preliminary data.</text>
</comment>
<gene>
    <name evidence="2" type="ORF">B7P43_G15456</name>
</gene>
<reference evidence="2 3" key="1">
    <citation type="submission" date="2017-12" db="EMBL/GenBank/DDBJ databases">
        <title>Hemimetabolous genomes reveal molecular basis of termite eusociality.</title>
        <authorList>
            <person name="Harrison M.C."/>
            <person name="Jongepier E."/>
            <person name="Robertson H.M."/>
            <person name="Arning N."/>
            <person name="Bitard-Feildel T."/>
            <person name="Chao H."/>
            <person name="Childers C.P."/>
            <person name="Dinh H."/>
            <person name="Doddapaneni H."/>
            <person name="Dugan S."/>
            <person name="Gowin J."/>
            <person name="Greiner C."/>
            <person name="Han Y."/>
            <person name="Hu H."/>
            <person name="Hughes D.S.T."/>
            <person name="Huylmans A.-K."/>
            <person name="Kemena C."/>
            <person name="Kremer L.P.M."/>
            <person name="Lee S.L."/>
            <person name="Lopez-Ezquerra A."/>
            <person name="Mallet L."/>
            <person name="Monroy-Kuhn J.M."/>
            <person name="Moser A."/>
            <person name="Murali S.C."/>
            <person name="Muzny D.M."/>
            <person name="Otani S."/>
            <person name="Piulachs M.-D."/>
            <person name="Poelchau M."/>
            <person name="Qu J."/>
            <person name="Schaub F."/>
            <person name="Wada-Katsumata A."/>
            <person name="Worley K.C."/>
            <person name="Xie Q."/>
            <person name="Ylla G."/>
            <person name="Poulsen M."/>
            <person name="Gibbs R.A."/>
            <person name="Schal C."/>
            <person name="Richards S."/>
            <person name="Belles X."/>
            <person name="Korb J."/>
            <person name="Bornberg-Bauer E."/>
        </authorList>
    </citation>
    <scope>NUCLEOTIDE SEQUENCE [LARGE SCALE GENOMIC DNA]</scope>
    <source>
        <tissue evidence="2">Whole body</tissue>
    </source>
</reference>
<protein>
    <recommendedName>
        <fullName evidence="1">Mos1 transposase HTH domain-containing protein</fullName>
    </recommendedName>
</protein>
<dbReference type="InParanoid" id="A0A2J7PV88"/>
<dbReference type="AlphaFoldDB" id="A0A2J7PV88"/>
<dbReference type="InterPro" id="IPR041426">
    <property type="entry name" value="Mos1_HTH"/>
</dbReference>